<accession>A0A9N8Q0A1</accession>
<dbReference type="OrthoDB" id="7465393at2759"/>
<sequence length="102" mass="11734">MPGLVSMRMTIDNEMCGIFNITFKPLPQLDLRNVVFGRVIRPSSTYDMITGLGSAVSTRPVIEIRGSRRKVKGRWVTGEYNSRLVTRTTEYIRKRLVRKSRT</sequence>
<proteinExistence type="predicted"/>
<dbReference type="SUPFAM" id="SSF50891">
    <property type="entry name" value="Cyclophilin-like"/>
    <property type="match status" value="1"/>
</dbReference>
<name>A0A9N8Q0A1_CHRIL</name>
<dbReference type="Pfam" id="PF00160">
    <property type="entry name" value="Pro_isomerase"/>
    <property type="match status" value="1"/>
</dbReference>
<dbReference type="Gene3D" id="2.40.100.10">
    <property type="entry name" value="Cyclophilin-like"/>
    <property type="match status" value="1"/>
</dbReference>
<protein>
    <recommendedName>
        <fullName evidence="1">PPIase cyclophilin-type domain-containing protein</fullName>
    </recommendedName>
</protein>
<reference evidence="2" key="1">
    <citation type="submission" date="2021-12" db="EMBL/GenBank/DDBJ databases">
        <authorList>
            <person name="King R."/>
        </authorList>
    </citation>
    <scope>NUCLEOTIDE SEQUENCE</scope>
</reference>
<dbReference type="InterPro" id="IPR002130">
    <property type="entry name" value="Cyclophilin-type_PPIase_dom"/>
</dbReference>
<dbReference type="GO" id="GO:0003755">
    <property type="term" value="F:peptidyl-prolyl cis-trans isomerase activity"/>
    <property type="evidence" value="ECO:0007669"/>
    <property type="project" value="InterPro"/>
</dbReference>
<evidence type="ECO:0000259" key="1">
    <source>
        <dbReference type="Pfam" id="PF00160"/>
    </source>
</evidence>
<dbReference type="EMBL" id="LR824031">
    <property type="protein sequence ID" value="CAD0206567.1"/>
    <property type="molecule type" value="Genomic_DNA"/>
</dbReference>
<evidence type="ECO:0000313" key="2">
    <source>
        <dbReference type="EMBL" id="CAD0206567.1"/>
    </source>
</evidence>
<keyword evidence="3" id="KW-1185">Reference proteome</keyword>
<feature type="domain" description="PPIase cyclophilin-type" evidence="1">
    <location>
        <begin position="2"/>
        <end position="60"/>
    </location>
</feature>
<dbReference type="Proteomes" id="UP001154114">
    <property type="component" value="Chromosome 28"/>
</dbReference>
<dbReference type="AlphaFoldDB" id="A0A9N8Q0A1"/>
<organism evidence="2 3">
    <name type="scientific">Chrysodeixis includens</name>
    <name type="common">Soybean looper</name>
    <name type="synonym">Pseudoplusia includens</name>
    <dbReference type="NCBI Taxonomy" id="689277"/>
    <lineage>
        <taxon>Eukaryota</taxon>
        <taxon>Metazoa</taxon>
        <taxon>Ecdysozoa</taxon>
        <taxon>Arthropoda</taxon>
        <taxon>Hexapoda</taxon>
        <taxon>Insecta</taxon>
        <taxon>Pterygota</taxon>
        <taxon>Neoptera</taxon>
        <taxon>Endopterygota</taxon>
        <taxon>Lepidoptera</taxon>
        <taxon>Glossata</taxon>
        <taxon>Ditrysia</taxon>
        <taxon>Noctuoidea</taxon>
        <taxon>Noctuidae</taxon>
        <taxon>Plusiinae</taxon>
        <taxon>Chrysodeixis</taxon>
    </lineage>
</organism>
<dbReference type="InterPro" id="IPR029000">
    <property type="entry name" value="Cyclophilin-like_dom_sf"/>
</dbReference>
<gene>
    <name evidence="2" type="ORF">CINC_LOCUS8858</name>
</gene>
<evidence type="ECO:0000313" key="3">
    <source>
        <dbReference type="Proteomes" id="UP001154114"/>
    </source>
</evidence>